<dbReference type="Proteomes" id="UP001530293">
    <property type="component" value="Unassembled WGS sequence"/>
</dbReference>
<organism evidence="1 2">
    <name type="scientific">Discostella pseudostelligera</name>
    <dbReference type="NCBI Taxonomy" id="259834"/>
    <lineage>
        <taxon>Eukaryota</taxon>
        <taxon>Sar</taxon>
        <taxon>Stramenopiles</taxon>
        <taxon>Ochrophyta</taxon>
        <taxon>Bacillariophyta</taxon>
        <taxon>Coscinodiscophyceae</taxon>
        <taxon>Thalassiosirophycidae</taxon>
        <taxon>Stephanodiscales</taxon>
        <taxon>Stephanodiscaceae</taxon>
        <taxon>Discostella</taxon>
    </lineage>
</organism>
<evidence type="ECO:0000313" key="2">
    <source>
        <dbReference type="Proteomes" id="UP001530293"/>
    </source>
</evidence>
<proteinExistence type="predicted"/>
<evidence type="ECO:0000313" key="1">
    <source>
        <dbReference type="EMBL" id="KAL3756358.1"/>
    </source>
</evidence>
<protein>
    <submittedName>
        <fullName evidence="1">Uncharacterized protein</fullName>
    </submittedName>
</protein>
<dbReference type="AlphaFoldDB" id="A0ABD3LY11"/>
<reference evidence="1 2" key="1">
    <citation type="submission" date="2024-10" db="EMBL/GenBank/DDBJ databases">
        <title>Updated reference genomes for cyclostephanoid diatoms.</title>
        <authorList>
            <person name="Roberts W.R."/>
            <person name="Alverson A.J."/>
        </authorList>
    </citation>
    <scope>NUCLEOTIDE SEQUENCE [LARGE SCALE GENOMIC DNA]</scope>
    <source>
        <strain evidence="1 2">AJA232-27</strain>
    </source>
</reference>
<name>A0ABD3LY11_9STRA</name>
<gene>
    <name evidence="1" type="ORF">ACHAWU_001335</name>
</gene>
<dbReference type="EMBL" id="JALLBG020000311">
    <property type="protein sequence ID" value="KAL3756358.1"/>
    <property type="molecule type" value="Genomic_DNA"/>
</dbReference>
<comment type="caution">
    <text evidence="1">The sequence shown here is derived from an EMBL/GenBank/DDBJ whole genome shotgun (WGS) entry which is preliminary data.</text>
</comment>
<sequence>MMLLQRSFRSIDRKGKGYRCLLFPKKSRLGIIDGGVRDGDYVYVSTPNNNRRHRHLPAARWTSCNHNYLLTCRPPTFASLSLTSRNASTTSLLSHYDKDAATTRRQKQQQQQQSAGATLFCLPNLKHPSDFVKLANTAIRESSSPTTTTTTMVSNDDMNNKVQKAKQTLHLLDDISNIVCTVIDAAELCRSVHASPQWRRGAQDAFGIVSEYIGNLNADARLY</sequence>
<keyword evidence="2" id="KW-1185">Reference proteome</keyword>
<accession>A0ABD3LY11</accession>